<dbReference type="Proteomes" id="UP001212123">
    <property type="component" value="Unassembled WGS sequence"/>
</dbReference>
<evidence type="ECO:0000313" key="1">
    <source>
        <dbReference type="EMBL" id="MDB9488202.1"/>
    </source>
</evidence>
<dbReference type="EMBL" id="JAQMTU010000104">
    <property type="protein sequence ID" value="MDB9488202.1"/>
    <property type="molecule type" value="Genomic_DNA"/>
</dbReference>
<sequence length="47" mass="5360">MVGNKNLSGRLEGTLYTQDFIFYSREQGTGNREQETEVKVLLCMVFG</sequence>
<name>A0ABT5AAL4_9CYAN</name>
<comment type="caution">
    <text evidence="1">The sequence shown here is derived from an EMBL/GenBank/DDBJ whole genome shotgun (WGS) entry which is preliminary data.</text>
</comment>
<dbReference type="RefSeq" id="WP_271806008.1">
    <property type="nucleotide sequence ID" value="NZ_JAQMTU010000104.1"/>
</dbReference>
<proteinExistence type="predicted"/>
<protein>
    <submittedName>
        <fullName evidence="1">Uncharacterized protein</fullName>
    </submittedName>
</protein>
<keyword evidence="2" id="KW-1185">Reference proteome</keyword>
<evidence type="ECO:0000313" key="2">
    <source>
        <dbReference type="Proteomes" id="UP001212123"/>
    </source>
</evidence>
<gene>
    <name evidence="1" type="ORF">PN492_16885</name>
</gene>
<reference evidence="1 2" key="1">
    <citation type="submission" date="2023-01" db="EMBL/GenBank/DDBJ databases">
        <title>Genomes from the Australian National Cyanobacteria Reference Collection.</title>
        <authorList>
            <person name="Willis A."/>
            <person name="Lee E.M.F."/>
        </authorList>
    </citation>
    <scope>NUCLEOTIDE SEQUENCE [LARGE SCALE GENOMIC DNA]</scope>
    <source>
        <strain evidence="1 2">CS-537/01</strain>
    </source>
</reference>
<accession>A0ABT5AAL4</accession>
<organism evidence="1 2">
    <name type="scientific">Dolichospermum circinale CS-537/01</name>
    <dbReference type="NCBI Taxonomy" id="3021739"/>
    <lineage>
        <taxon>Bacteria</taxon>
        <taxon>Bacillati</taxon>
        <taxon>Cyanobacteriota</taxon>
        <taxon>Cyanophyceae</taxon>
        <taxon>Nostocales</taxon>
        <taxon>Aphanizomenonaceae</taxon>
        <taxon>Dolichospermum</taxon>
        <taxon>Dolichospermum circinale</taxon>
    </lineage>
</organism>